<reference evidence="1 2" key="1">
    <citation type="journal article" date="2019" name="Sci. Rep.">
        <title>Orb-weaving spider Araneus ventricosus genome elucidates the spidroin gene catalogue.</title>
        <authorList>
            <person name="Kono N."/>
            <person name="Nakamura H."/>
            <person name="Ohtoshi R."/>
            <person name="Moran D.A.P."/>
            <person name="Shinohara A."/>
            <person name="Yoshida Y."/>
            <person name="Fujiwara M."/>
            <person name="Mori M."/>
            <person name="Tomita M."/>
            <person name="Arakawa K."/>
        </authorList>
    </citation>
    <scope>NUCLEOTIDE SEQUENCE [LARGE SCALE GENOMIC DNA]</scope>
</reference>
<dbReference type="Proteomes" id="UP000499080">
    <property type="component" value="Unassembled WGS sequence"/>
</dbReference>
<organism evidence="1 2">
    <name type="scientific">Araneus ventricosus</name>
    <name type="common">Orbweaver spider</name>
    <name type="synonym">Epeira ventricosa</name>
    <dbReference type="NCBI Taxonomy" id="182803"/>
    <lineage>
        <taxon>Eukaryota</taxon>
        <taxon>Metazoa</taxon>
        <taxon>Ecdysozoa</taxon>
        <taxon>Arthropoda</taxon>
        <taxon>Chelicerata</taxon>
        <taxon>Arachnida</taxon>
        <taxon>Araneae</taxon>
        <taxon>Araneomorphae</taxon>
        <taxon>Entelegynae</taxon>
        <taxon>Araneoidea</taxon>
        <taxon>Araneidae</taxon>
        <taxon>Araneus</taxon>
    </lineage>
</organism>
<keyword evidence="2" id="KW-1185">Reference proteome</keyword>
<sequence length="116" mass="12651">MAGPSERRLLSAFASCPRFRIAEESVLRFVIRAVTGSTFPLMGYNDITHQAINQVSPITHAQGVPLRGNVYQSILCAIKIATPHLTCAWKMMSISWKMISIAHLSVGVGDGSVPRL</sequence>
<protein>
    <submittedName>
        <fullName evidence="1">Uncharacterized protein</fullName>
    </submittedName>
</protein>
<dbReference type="AlphaFoldDB" id="A0A4Y2FF38"/>
<evidence type="ECO:0000313" key="2">
    <source>
        <dbReference type="Proteomes" id="UP000499080"/>
    </source>
</evidence>
<evidence type="ECO:0000313" key="1">
    <source>
        <dbReference type="EMBL" id="GBM38174.1"/>
    </source>
</evidence>
<name>A0A4Y2FF38_ARAVE</name>
<comment type="caution">
    <text evidence="1">The sequence shown here is derived from an EMBL/GenBank/DDBJ whole genome shotgun (WGS) entry which is preliminary data.</text>
</comment>
<gene>
    <name evidence="1" type="ORF">AVEN_101490_1</name>
</gene>
<proteinExistence type="predicted"/>
<accession>A0A4Y2FF38</accession>
<dbReference type="EMBL" id="BGPR01000861">
    <property type="protein sequence ID" value="GBM38174.1"/>
    <property type="molecule type" value="Genomic_DNA"/>
</dbReference>